<comment type="caution">
    <text evidence="3">The sequence shown here is derived from an EMBL/GenBank/DDBJ whole genome shotgun (WGS) entry which is preliminary data.</text>
</comment>
<accession>A0ABT7VRP4</accession>
<evidence type="ECO:0000313" key="3">
    <source>
        <dbReference type="EMBL" id="MDM8562203.1"/>
    </source>
</evidence>
<evidence type="ECO:0000256" key="1">
    <source>
        <dbReference type="ARBA" id="ARBA00006336"/>
    </source>
</evidence>
<name>A0ABT7VRP4_9GAMM</name>
<dbReference type="Proteomes" id="UP001171945">
    <property type="component" value="Unassembled WGS sequence"/>
</dbReference>
<gene>
    <name evidence="3" type="ORF">QUF54_02500</name>
</gene>
<protein>
    <submittedName>
        <fullName evidence="3">Isochorismatase family protein</fullName>
    </submittedName>
</protein>
<dbReference type="InterPro" id="IPR052347">
    <property type="entry name" value="Isochorismatase_Nicotinamidase"/>
</dbReference>
<evidence type="ECO:0000313" key="4">
    <source>
        <dbReference type="Proteomes" id="UP001171945"/>
    </source>
</evidence>
<dbReference type="EMBL" id="JAUCGM010000085">
    <property type="protein sequence ID" value="MDM8562203.1"/>
    <property type="molecule type" value="Genomic_DNA"/>
</dbReference>
<evidence type="ECO:0000256" key="2">
    <source>
        <dbReference type="ARBA" id="ARBA00022801"/>
    </source>
</evidence>
<reference evidence="3" key="1">
    <citation type="submission" date="2023-06" db="EMBL/GenBank/DDBJ databases">
        <title>Uncultivated large filamentous bacteria from sulfidic sediments reveal new species and different genomic features in energy metabolism and defense.</title>
        <authorList>
            <person name="Fonseca A."/>
        </authorList>
    </citation>
    <scope>NUCLEOTIDE SEQUENCE</scope>
    <source>
        <strain evidence="3">HSG4</strain>
    </source>
</reference>
<sequence length="265" mass="29998">MKVSLLIVDPQNDFCHPNGALFVPGANEDMQRLSKWIQKYHQKLDEIHVTLDSHRLFDVAHPIFWKNDKGENPAPFTLISVDMVKNAEWVPTVPALTKRMIDYVETLEKNGRYPLCIWPPHCLIGSWGHGIVTELYTALMEWEKIPPAMVNYVAKGSNPYTEHYSAIKADVPDSADDSTQLNTKLIADLMKADMIVIAGEASSHCVANTIRDIANEFGDDSLVKKFVYLEDCCSPVPMFEQFETDFIAEMKGRGMQISNTNNLFF</sequence>
<proteinExistence type="inferred from homology"/>
<dbReference type="PANTHER" id="PTHR11080">
    <property type="entry name" value="PYRAZINAMIDASE/NICOTINAMIDASE"/>
    <property type="match status" value="1"/>
</dbReference>
<comment type="similarity">
    <text evidence="1">Belongs to the isochorismatase family.</text>
</comment>
<keyword evidence="2" id="KW-0378">Hydrolase</keyword>
<dbReference type="InterPro" id="IPR036380">
    <property type="entry name" value="Isochorismatase-like_sf"/>
</dbReference>
<organism evidence="3 4">
    <name type="scientific">Candidatus Marithioploca araucensis</name>
    <dbReference type="NCBI Taxonomy" id="70273"/>
    <lineage>
        <taxon>Bacteria</taxon>
        <taxon>Pseudomonadati</taxon>
        <taxon>Pseudomonadota</taxon>
        <taxon>Gammaproteobacteria</taxon>
        <taxon>Thiotrichales</taxon>
        <taxon>Thiotrichaceae</taxon>
        <taxon>Candidatus Marithioploca</taxon>
    </lineage>
</organism>
<dbReference type="Gene3D" id="3.40.50.850">
    <property type="entry name" value="Isochorismatase-like"/>
    <property type="match status" value="1"/>
</dbReference>
<keyword evidence="4" id="KW-1185">Reference proteome</keyword>
<dbReference type="PANTHER" id="PTHR11080:SF2">
    <property type="entry name" value="LD05707P"/>
    <property type="match status" value="1"/>
</dbReference>
<dbReference type="SUPFAM" id="SSF52499">
    <property type="entry name" value="Isochorismatase-like hydrolases"/>
    <property type="match status" value="1"/>
</dbReference>